<dbReference type="PANTHER" id="PTHR46028">
    <property type="entry name" value="KYNURENINE 3-MONOOXYGENASE"/>
    <property type="match status" value="1"/>
</dbReference>
<evidence type="ECO:0000259" key="7">
    <source>
        <dbReference type="Pfam" id="PF01494"/>
    </source>
</evidence>
<dbReference type="GO" id="GO:0070189">
    <property type="term" value="P:kynurenine metabolic process"/>
    <property type="evidence" value="ECO:0007669"/>
    <property type="project" value="TreeGrafter"/>
</dbReference>
<dbReference type="SUPFAM" id="SSF51905">
    <property type="entry name" value="FAD/NAD(P)-binding domain"/>
    <property type="match status" value="1"/>
</dbReference>
<evidence type="ECO:0000256" key="6">
    <source>
        <dbReference type="ARBA" id="ARBA00023033"/>
    </source>
</evidence>
<dbReference type="GO" id="GO:0004502">
    <property type="term" value="F:kynurenine 3-monooxygenase activity"/>
    <property type="evidence" value="ECO:0007669"/>
    <property type="project" value="TreeGrafter"/>
</dbReference>
<dbReference type="InterPro" id="IPR036188">
    <property type="entry name" value="FAD/NAD-bd_sf"/>
</dbReference>
<keyword evidence="4" id="KW-0521">NADP</keyword>
<keyword evidence="6" id="KW-0503">Monooxygenase</keyword>
<dbReference type="PRINTS" id="PR00420">
    <property type="entry name" value="RNGMNOXGNASE"/>
</dbReference>
<dbReference type="GO" id="GO:0071949">
    <property type="term" value="F:FAD binding"/>
    <property type="evidence" value="ECO:0007669"/>
    <property type="project" value="InterPro"/>
</dbReference>
<evidence type="ECO:0000256" key="3">
    <source>
        <dbReference type="ARBA" id="ARBA00022827"/>
    </source>
</evidence>
<accession>A0A381Z0S5</accession>
<gene>
    <name evidence="8" type="ORF">METZ01_LOCUS135277</name>
</gene>
<dbReference type="AlphaFoldDB" id="A0A381Z0S5"/>
<keyword evidence="3" id="KW-0274">FAD</keyword>
<evidence type="ECO:0000256" key="1">
    <source>
        <dbReference type="ARBA" id="ARBA00001974"/>
    </source>
</evidence>
<dbReference type="InterPro" id="IPR002938">
    <property type="entry name" value="FAD-bd"/>
</dbReference>
<keyword evidence="2" id="KW-0285">Flavoprotein</keyword>
<reference evidence="8" key="1">
    <citation type="submission" date="2018-05" db="EMBL/GenBank/DDBJ databases">
        <authorList>
            <person name="Lanie J.A."/>
            <person name="Ng W.-L."/>
            <person name="Kazmierczak K.M."/>
            <person name="Andrzejewski T.M."/>
            <person name="Davidsen T.M."/>
            <person name="Wayne K.J."/>
            <person name="Tettelin H."/>
            <person name="Glass J.I."/>
            <person name="Rusch D."/>
            <person name="Podicherti R."/>
            <person name="Tsui H.-C.T."/>
            <person name="Winkler M.E."/>
        </authorList>
    </citation>
    <scope>NUCLEOTIDE SEQUENCE</scope>
</reference>
<feature type="domain" description="FAD-binding" evidence="7">
    <location>
        <begin position="36"/>
        <end position="299"/>
    </location>
</feature>
<evidence type="ECO:0000256" key="5">
    <source>
        <dbReference type="ARBA" id="ARBA00023002"/>
    </source>
</evidence>
<name>A0A381Z0S5_9ZZZZ</name>
<organism evidence="8">
    <name type="scientific">marine metagenome</name>
    <dbReference type="NCBI Taxonomy" id="408172"/>
    <lineage>
        <taxon>unclassified sequences</taxon>
        <taxon>metagenomes</taxon>
        <taxon>ecological metagenomes</taxon>
    </lineage>
</organism>
<dbReference type="PANTHER" id="PTHR46028:SF2">
    <property type="entry name" value="KYNURENINE 3-MONOOXYGENASE"/>
    <property type="match status" value="1"/>
</dbReference>
<dbReference type="Pfam" id="PF01494">
    <property type="entry name" value="FAD_binding_3"/>
    <property type="match status" value="1"/>
</dbReference>
<proteinExistence type="predicted"/>
<evidence type="ECO:0000256" key="4">
    <source>
        <dbReference type="ARBA" id="ARBA00022857"/>
    </source>
</evidence>
<keyword evidence="5" id="KW-0560">Oxidoreductase</keyword>
<comment type="cofactor">
    <cofactor evidence="1">
        <name>FAD</name>
        <dbReference type="ChEBI" id="CHEBI:57692"/>
    </cofactor>
</comment>
<dbReference type="EMBL" id="UINC01019466">
    <property type="protein sequence ID" value="SVA82423.1"/>
    <property type="molecule type" value="Genomic_DNA"/>
</dbReference>
<sequence>MAKRGYSVDLFEKRADLRLERVPAGRSINLALSHRGIEALKSASVFEMVEPLLIPMKGRMIHQKNGELDFQPYSMNAEEYINSVSRSELNKILITAAEDTGKVNIHFSHALSSIQDNQLEFENSHKVEIENEIIGADGSGSVVRKYIDSNCDLPSTAKPLGHAYKELNIAPGKNGDFQIDANSLHIWPRGQFMLIGLPNTDRSFTCTLFMPNEGDVSFESLKTEADVVDFFNTHFSDALPLLENFSQSYFENPTGRLATVYADNWYYKNFCLIGDAAHAVVPFFGQGMNASFEDCIVLMDCVDSGDDNWLNIFSSYNKMRKPDADAIAQMAIENYIEMRDSVAQSDYKAKKKIANSLSIEFPDRFIPRYNMVSFTSIPYSEVYKRGKIQQEIISQLMENELDLQKAEKLITEKLSILS</sequence>
<evidence type="ECO:0000313" key="8">
    <source>
        <dbReference type="EMBL" id="SVA82423.1"/>
    </source>
</evidence>
<evidence type="ECO:0000256" key="2">
    <source>
        <dbReference type="ARBA" id="ARBA00022630"/>
    </source>
</evidence>
<dbReference type="GO" id="GO:0005741">
    <property type="term" value="C:mitochondrial outer membrane"/>
    <property type="evidence" value="ECO:0007669"/>
    <property type="project" value="TreeGrafter"/>
</dbReference>
<protein>
    <recommendedName>
        <fullName evidence="7">FAD-binding domain-containing protein</fullName>
    </recommendedName>
</protein>
<dbReference type="Gene3D" id="3.50.50.60">
    <property type="entry name" value="FAD/NAD(P)-binding domain"/>
    <property type="match status" value="1"/>
</dbReference>